<comment type="similarity">
    <text evidence="2">Belongs to the CWC21 family.</text>
</comment>
<evidence type="ECO:0000256" key="3">
    <source>
        <dbReference type="ARBA" id="ARBA00022664"/>
    </source>
</evidence>
<protein>
    <submittedName>
        <fullName evidence="9">RNA-splicing factor</fullName>
    </submittedName>
</protein>
<dbReference type="AlphaFoldDB" id="A0A9W8A7T7"/>
<dbReference type="Pfam" id="PF08312">
    <property type="entry name" value="cwf21"/>
    <property type="match status" value="1"/>
</dbReference>
<comment type="caution">
    <text evidence="9">The sequence shown here is derived from an EMBL/GenBank/DDBJ whole genome shotgun (WGS) entry which is preliminary data.</text>
</comment>
<evidence type="ECO:0000256" key="7">
    <source>
        <dbReference type="SAM" id="MobiDB-lite"/>
    </source>
</evidence>
<reference evidence="9" key="1">
    <citation type="submission" date="2022-07" db="EMBL/GenBank/DDBJ databases">
        <title>Phylogenomic reconstructions and comparative analyses of Kickxellomycotina fungi.</title>
        <authorList>
            <person name="Reynolds N.K."/>
            <person name="Stajich J.E."/>
            <person name="Barry K."/>
            <person name="Grigoriev I.V."/>
            <person name="Crous P."/>
            <person name="Smith M.E."/>
        </authorList>
    </citation>
    <scope>NUCLEOTIDE SEQUENCE</scope>
    <source>
        <strain evidence="9">RSA 861</strain>
    </source>
</reference>
<keyword evidence="3" id="KW-0507">mRNA processing</keyword>
<dbReference type="SMART" id="SM01115">
    <property type="entry name" value="cwf21"/>
    <property type="match status" value="1"/>
</dbReference>
<dbReference type="GO" id="GO:0006397">
    <property type="term" value="P:mRNA processing"/>
    <property type="evidence" value="ECO:0007669"/>
    <property type="project" value="UniProtKB-KW"/>
</dbReference>
<evidence type="ECO:0000256" key="5">
    <source>
        <dbReference type="ARBA" id="ARBA00023187"/>
    </source>
</evidence>
<evidence type="ECO:0000313" key="9">
    <source>
        <dbReference type="EMBL" id="KAJ1922991.1"/>
    </source>
</evidence>
<keyword evidence="10" id="KW-1185">Reference proteome</keyword>
<evidence type="ECO:0000259" key="8">
    <source>
        <dbReference type="SMART" id="SM01115"/>
    </source>
</evidence>
<dbReference type="PANTHER" id="PTHR36562:SF5">
    <property type="entry name" value="SERINE_ARGININE REPETITIVE MATRIX 2"/>
    <property type="match status" value="1"/>
</dbReference>
<dbReference type="InterPro" id="IPR051372">
    <property type="entry name" value="CWC21"/>
</dbReference>
<sequence>MYNGIGLDTTRGSGTNGYVVRNMGHLKPRRDHRNGTSATVDPNEPFAHLGRERDTVNGRTANPELILHEQKRQVELRCLELQDTLEEEGKLGEADIEARISALRETLLAELAEGPEEGQMVSVTEAHLNTIRPHETHKLAAAKERENDRMEQALGIGEYRRERQPMSPPPALLLAFVRVVLTVTIT</sequence>
<dbReference type="Proteomes" id="UP001150569">
    <property type="component" value="Unassembled WGS sequence"/>
</dbReference>
<dbReference type="OrthoDB" id="10267305at2759"/>
<proteinExistence type="inferred from homology"/>
<comment type="subcellular location">
    <subcellularLocation>
        <location evidence="1">Nucleus</location>
    </subcellularLocation>
</comment>
<dbReference type="InterPro" id="IPR013170">
    <property type="entry name" value="mRNA_splic_Cwf21_dom"/>
</dbReference>
<evidence type="ECO:0000256" key="6">
    <source>
        <dbReference type="ARBA" id="ARBA00023242"/>
    </source>
</evidence>
<gene>
    <name evidence="9" type="primary">CWC21_2</name>
    <name evidence="9" type="ORF">IWQ60_006165</name>
</gene>
<dbReference type="GO" id="GO:0005681">
    <property type="term" value="C:spliceosomal complex"/>
    <property type="evidence" value="ECO:0007669"/>
    <property type="project" value="UniProtKB-KW"/>
</dbReference>
<dbReference type="Gene3D" id="6.10.140.420">
    <property type="match status" value="1"/>
</dbReference>
<dbReference type="CDD" id="cd21372">
    <property type="entry name" value="cwf21_CWC21-like"/>
    <property type="match status" value="1"/>
</dbReference>
<keyword evidence="6" id="KW-0539">Nucleus</keyword>
<keyword evidence="5" id="KW-0508">mRNA splicing</keyword>
<feature type="region of interest" description="Disordered" evidence="7">
    <location>
        <begin position="27"/>
        <end position="47"/>
    </location>
</feature>
<accession>A0A9W8A7T7</accession>
<keyword evidence="4" id="KW-0747">Spliceosome</keyword>
<feature type="domain" description="CWF21" evidence="8">
    <location>
        <begin position="66"/>
        <end position="112"/>
    </location>
</feature>
<evidence type="ECO:0000256" key="1">
    <source>
        <dbReference type="ARBA" id="ARBA00004123"/>
    </source>
</evidence>
<dbReference type="GO" id="GO:0008380">
    <property type="term" value="P:RNA splicing"/>
    <property type="evidence" value="ECO:0007669"/>
    <property type="project" value="UniProtKB-KW"/>
</dbReference>
<evidence type="ECO:0000313" key="10">
    <source>
        <dbReference type="Proteomes" id="UP001150569"/>
    </source>
</evidence>
<evidence type="ECO:0000256" key="4">
    <source>
        <dbReference type="ARBA" id="ARBA00022728"/>
    </source>
</evidence>
<dbReference type="EMBL" id="JANBPT010000361">
    <property type="protein sequence ID" value="KAJ1922991.1"/>
    <property type="molecule type" value="Genomic_DNA"/>
</dbReference>
<dbReference type="PANTHER" id="PTHR36562">
    <property type="entry name" value="SERINE/ARGININE REPETITIVE MATRIX 2"/>
    <property type="match status" value="1"/>
</dbReference>
<evidence type="ECO:0000256" key="2">
    <source>
        <dbReference type="ARBA" id="ARBA00005954"/>
    </source>
</evidence>
<organism evidence="9 10">
    <name type="scientific">Tieghemiomyces parasiticus</name>
    <dbReference type="NCBI Taxonomy" id="78921"/>
    <lineage>
        <taxon>Eukaryota</taxon>
        <taxon>Fungi</taxon>
        <taxon>Fungi incertae sedis</taxon>
        <taxon>Zoopagomycota</taxon>
        <taxon>Kickxellomycotina</taxon>
        <taxon>Dimargaritomycetes</taxon>
        <taxon>Dimargaritales</taxon>
        <taxon>Dimargaritaceae</taxon>
        <taxon>Tieghemiomyces</taxon>
    </lineage>
</organism>
<name>A0A9W8A7T7_9FUNG</name>